<keyword evidence="1" id="KW-0677">Repeat</keyword>
<feature type="repeat" description="Pumilio" evidence="4">
    <location>
        <begin position="452"/>
        <end position="488"/>
    </location>
</feature>
<dbReference type="Gene3D" id="1.25.10.10">
    <property type="entry name" value="Leucine-rich Repeat Variant"/>
    <property type="match status" value="1"/>
</dbReference>
<evidence type="ECO:0000256" key="1">
    <source>
        <dbReference type="ARBA" id="ARBA00022737"/>
    </source>
</evidence>
<evidence type="ECO:0000256" key="2">
    <source>
        <dbReference type="ARBA" id="ARBA00022845"/>
    </source>
</evidence>
<evidence type="ECO:0000313" key="8">
    <source>
        <dbReference type="Proteomes" id="UP001341281"/>
    </source>
</evidence>
<dbReference type="Proteomes" id="UP001341281">
    <property type="component" value="Chromosome 01"/>
</dbReference>
<evidence type="ECO:0000256" key="4">
    <source>
        <dbReference type="PROSITE-ProRule" id="PRU00317"/>
    </source>
</evidence>
<accession>A0AAQ3PGR4</accession>
<name>A0AAQ3PGR4_PASNO</name>
<dbReference type="PANTHER" id="PTHR12537">
    <property type="entry name" value="RNA BINDING PROTEIN PUMILIO-RELATED"/>
    <property type="match status" value="1"/>
</dbReference>
<dbReference type="CDD" id="cd07920">
    <property type="entry name" value="Pumilio"/>
    <property type="match status" value="1"/>
</dbReference>
<gene>
    <name evidence="7" type="ORF">U9M48_002167</name>
</gene>
<feature type="repeat" description="Pumilio" evidence="4">
    <location>
        <begin position="525"/>
        <end position="560"/>
    </location>
</feature>
<reference evidence="7 8" key="1">
    <citation type="submission" date="2024-02" db="EMBL/GenBank/DDBJ databases">
        <title>High-quality chromosome-scale genome assembly of Pensacola bahiagrass (Paspalum notatum Flugge var. saurae).</title>
        <authorList>
            <person name="Vega J.M."/>
            <person name="Podio M."/>
            <person name="Orjuela J."/>
            <person name="Siena L.A."/>
            <person name="Pessino S.C."/>
            <person name="Combes M.C."/>
            <person name="Mariac C."/>
            <person name="Albertini E."/>
            <person name="Pupilli F."/>
            <person name="Ortiz J.P.A."/>
            <person name="Leblanc O."/>
        </authorList>
    </citation>
    <scope>NUCLEOTIDE SEQUENCE [LARGE SCALE GENOMIC DNA]</scope>
    <source>
        <strain evidence="7">R1</strain>
        <tissue evidence="7">Leaf</tissue>
    </source>
</reference>
<organism evidence="7 8">
    <name type="scientific">Paspalum notatum var. saurae</name>
    <dbReference type="NCBI Taxonomy" id="547442"/>
    <lineage>
        <taxon>Eukaryota</taxon>
        <taxon>Viridiplantae</taxon>
        <taxon>Streptophyta</taxon>
        <taxon>Embryophyta</taxon>
        <taxon>Tracheophyta</taxon>
        <taxon>Spermatophyta</taxon>
        <taxon>Magnoliopsida</taxon>
        <taxon>Liliopsida</taxon>
        <taxon>Poales</taxon>
        <taxon>Poaceae</taxon>
        <taxon>PACMAD clade</taxon>
        <taxon>Panicoideae</taxon>
        <taxon>Andropogonodae</taxon>
        <taxon>Paspaleae</taxon>
        <taxon>Paspalinae</taxon>
        <taxon>Paspalum</taxon>
    </lineage>
</organism>
<dbReference type="InterPro" id="IPR016024">
    <property type="entry name" value="ARM-type_fold"/>
</dbReference>
<dbReference type="AlphaFoldDB" id="A0AAQ3PGR4"/>
<dbReference type="SMART" id="SM00025">
    <property type="entry name" value="Pumilio"/>
    <property type="match status" value="8"/>
</dbReference>
<evidence type="ECO:0000256" key="3">
    <source>
        <dbReference type="ARBA" id="ARBA00058490"/>
    </source>
</evidence>
<keyword evidence="2" id="KW-0810">Translation regulation</keyword>
<evidence type="ECO:0000313" key="7">
    <source>
        <dbReference type="EMBL" id="WVZ50969.1"/>
    </source>
</evidence>
<evidence type="ECO:0000259" key="6">
    <source>
        <dbReference type="PROSITE" id="PS50303"/>
    </source>
</evidence>
<dbReference type="PROSITE" id="PS50302">
    <property type="entry name" value="PUM"/>
    <property type="match status" value="6"/>
</dbReference>
<feature type="repeat" description="Pumilio" evidence="4">
    <location>
        <begin position="377"/>
        <end position="416"/>
    </location>
</feature>
<proteinExistence type="predicted"/>
<evidence type="ECO:0000256" key="5">
    <source>
        <dbReference type="SAM" id="MobiDB-lite"/>
    </source>
</evidence>
<feature type="region of interest" description="Disordered" evidence="5">
    <location>
        <begin position="102"/>
        <end position="121"/>
    </location>
</feature>
<dbReference type="PANTHER" id="PTHR12537:SF147">
    <property type="entry name" value="PUMILIO HOMOLOG 12"/>
    <property type="match status" value="1"/>
</dbReference>
<protein>
    <recommendedName>
        <fullName evidence="6">PUM-HD domain-containing protein</fullName>
    </recommendedName>
</protein>
<feature type="domain" description="PUM-HD" evidence="6">
    <location>
        <begin position="281"/>
        <end position="624"/>
    </location>
</feature>
<dbReference type="InterPro" id="IPR033712">
    <property type="entry name" value="Pumilio_RNA-bd"/>
</dbReference>
<dbReference type="GO" id="GO:0006417">
    <property type="term" value="P:regulation of translation"/>
    <property type="evidence" value="ECO:0007669"/>
    <property type="project" value="UniProtKB-KW"/>
</dbReference>
<dbReference type="FunFam" id="1.25.10.10:FF:000237">
    <property type="entry name" value="Pumilio homolog 9"/>
    <property type="match status" value="1"/>
</dbReference>
<dbReference type="InterPro" id="IPR011989">
    <property type="entry name" value="ARM-like"/>
</dbReference>
<keyword evidence="8" id="KW-1185">Reference proteome</keyword>
<sequence>MEGSHGSQVASRFRIFGNEVSDPAWGSAHDRELYNVSIASKAARAYPNGTRSLASDDSGIFDTSVVGSNRHFQSVFPSGGLSMYDEQSLASAFWDMTFNTRTADPSTSHRNAELTNGHYPPGRVDVTLNQQRAPATHQDGSLPLQFSAANGKQKYDVEHQEQACGYPQYLGNFSRSSGLYNFDDDSFGVPFHPSTASASPFQQKCYFGGQSQTYTHHDQNVGSNMNQQDMGLHPYSVIQPRYTFPQMQQISGLDRTNELAALCPPPKGLSSYIGGGAFQNRNNSMSCDVHHFAYGKGHQIPSTLKTGVCKPHSVSLENQSYFLQKVLTEGNQEDVDKIFSETIDNISELMVDPAAHYLVQKIFEKCTNDQRTQIIREITKSPEKFLKVSCDMHGTHVVQRVIETVNTSDQISMVMSALSTVVMRLMTDVNGSHVLYCYLQKFSPDHKAFLLETAASRCLQLARDRNGCFFLQKCIQDSNEEQRNIVLSKISSNALRLSEDQYGNYVVQFILSFEIEWVTTRIVDELSCHFGHLSMQKFGSHVVEQCLKLAPPLLCDRIINELMNDPKLVYIMLDQYGNYVIQTALKQCQGEQHIAFVEAIRPHTVVLQRNMYGKRVLSKTYLKNKHYRFGFY</sequence>
<comment type="function">
    <text evidence="3">Sequence-specific RNA-binding protein that regulates translation and mRNA stability by binding the 3'-UTR of target mRNAs.</text>
</comment>
<feature type="repeat" description="Pumilio" evidence="4">
    <location>
        <begin position="489"/>
        <end position="524"/>
    </location>
</feature>
<feature type="repeat" description="Pumilio" evidence="4">
    <location>
        <begin position="341"/>
        <end position="376"/>
    </location>
</feature>
<dbReference type="InterPro" id="IPR033133">
    <property type="entry name" value="PUM-HD"/>
</dbReference>
<dbReference type="InterPro" id="IPR001313">
    <property type="entry name" value="Pumilio_RNA-bd_rpt"/>
</dbReference>
<dbReference type="EMBL" id="CP144745">
    <property type="protein sequence ID" value="WVZ50969.1"/>
    <property type="molecule type" value="Genomic_DNA"/>
</dbReference>
<dbReference type="GO" id="GO:0005737">
    <property type="term" value="C:cytoplasm"/>
    <property type="evidence" value="ECO:0007669"/>
    <property type="project" value="TreeGrafter"/>
</dbReference>
<dbReference type="GO" id="GO:0003729">
    <property type="term" value="F:mRNA binding"/>
    <property type="evidence" value="ECO:0007669"/>
    <property type="project" value="TreeGrafter"/>
</dbReference>
<dbReference type="SUPFAM" id="SSF48371">
    <property type="entry name" value="ARM repeat"/>
    <property type="match status" value="1"/>
</dbReference>
<dbReference type="Pfam" id="PF00806">
    <property type="entry name" value="PUF"/>
    <property type="match status" value="8"/>
</dbReference>
<dbReference type="PROSITE" id="PS50303">
    <property type="entry name" value="PUM_HD"/>
    <property type="match status" value="1"/>
</dbReference>
<feature type="repeat" description="Pumilio" evidence="4">
    <location>
        <begin position="561"/>
        <end position="598"/>
    </location>
</feature>